<dbReference type="InterPro" id="IPR019446">
    <property type="entry name" value="BMT5-like"/>
</dbReference>
<reference evidence="3" key="1">
    <citation type="submission" date="2016-05" db="EMBL/GenBank/DDBJ databases">
        <title>Comparative genomics of biotechnologically important yeasts.</title>
        <authorList>
            <consortium name="DOE Joint Genome Institute"/>
            <person name="Riley R."/>
            <person name="Haridas S."/>
            <person name="Wolfe K.H."/>
            <person name="Lopes M.R."/>
            <person name="Hittinger C.T."/>
            <person name="Goker M."/>
            <person name="Salamov A."/>
            <person name="Wisecaver J."/>
            <person name="Long T.M."/>
            <person name="Aerts A.L."/>
            <person name="Barry K."/>
            <person name="Choi C."/>
            <person name="Clum A."/>
            <person name="Coughlan A.Y."/>
            <person name="Deshpande S."/>
            <person name="Douglass A.P."/>
            <person name="Hanson S.J."/>
            <person name="Klenk H.-P."/>
            <person name="Labutti K."/>
            <person name="Lapidus A."/>
            <person name="Lindquist E."/>
            <person name="Lipzen A."/>
            <person name="Meier-Kolthoff J.P."/>
            <person name="Ohm R.A."/>
            <person name="Otillar R.P."/>
            <person name="Pangilinan J."/>
            <person name="Peng Y."/>
            <person name="Rokas A."/>
            <person name="Rosa C.A."/>
            <person name="Scheuner C."/>
            <person name="Sibirny A.A."/>
            <person name="Slot J.C."/>
            <person name="Stielow J.B."/>
            <person name="Sun H."/>
            <person name="Kurtzman C.P."/>
            <person name="Blackwell M."/>
            <person name="Grigoriev I.V."/>
            <person name="Jeffries T.W."/>
        </authorList>
    </citation>
    <scope>NUCLEOTIDE SEQUENCE [LARGE SCALE GENOMIC DNA]</scope>
    <source>
        <strain evidence="3">NRRL Y-2460</strain>
    </source>
</reference>
<dbReference type="OrthoDB" id="273345at2759"/>
<proteinExistence type="predicted"/>
<evidence type="ECO:0000259" key="1">
    <source>
        <dbReference type="Pfam" id="PF10354"/>
    </source>
</evidence>
<sequence>PFSSQDKMILVGEGDFSFSKSIVEAGRVDPENLISTCLDTIEDLEIKYDDSINENLEFLKERKVKVMYKIDATDLVGSLKLIKSKHLLKNKFKNTMILNDNKNLQIDYIMFNFPHLGERIKDIDRNIRQHQLLISGFFQSCKQFFDLLAENRAILRTTNNNIDNNIDNNNNNGIIITLFEGEPYDSWQIKKIAKNFNYKVTRSGVFKWELFPGYHHRRTNGTTKDTTKPADKRNARMYVFHQIDENNVKNVKKQKSDDIDNDS</sequence>
<name>A0A1E4TUP7_PACTA</name>
<protein>
    <recommendedName>
        <fullName evidence="1">25S rRNA (uridine-N(3))-methyltransferase BMT5-like domain-containing protein</fullName>
    </recommendedName>
</protein>
<dbReference type="EMBL" id="KV454014">
    <property type="protein sequence ID" value="ODV95464.1"/>
    <property type="molecule type" value="Genomic_DNA"/>
</dbReference>
<feature type="non-terminal residue" evidence="2">
    <location>
        <position position="263"/>
    </location>
</feature>
<dbReference type="GO" id="GO:0070475">
    <property type="term" value="P:rRNA base methylation"/>
    <property type="evidence" value="ECO:0007669"/>
    <property type="project" value="EnsemblFungi"/>
</dbReference>
<evidence type="ECO:0000313" key="3">
    <source>
        <dbReference type="Proteomes" id="UP000094236"/>
    </source>
</evidence>
<dbReference type="Pfam" id="PF10354">
    <property type="entry name" value="BMT5-like"/>
    <property type="match status" value="1"/>
</dbReference>
<dbReference type="PANTHER" id="PTHR11538">
    <property type="entry name" value="PHENYLALANYL-TRNA SYNTHETASE"/>
    <property type="match status" value="1"/>
</dbReference>
<dbReference type="GO" id="GO:0070042">
    <property type="term" value="F:rRNA (uridine-N3-)-methyltransferase activity"/>
    <property type="evidence" value="ECO:0007669"/>
    <property type="project" value="EnsemblFungi"/>
</dbReference>
<dbReference type="GO" id="GO:0005730">
    <property type="term" value="C:nucleolus"/>
    <property type="evidence" value="ECO:0007669"/>
    <property type="project" value="EnsemblFungi"/>
</dbReference>
<evidence type="ECO:0000313" key="2">
    <source>
        <dbReference type="EMBL" id="ODV95464.1"/>
    </source>
</evidence>
<keyword evidence="3" id="KW-1185">Reference proteome</keyword>
<dbReference type="AlphaFoldDB" id="A0A1E4TUP7"/>
<dbReference type="STRING" id="669874.A0A1E4TUP7"/>
<feature type="domain" description="25S rRNA (uridine-N(3))-methyltransferase BMT5-like" evidence="1">
    <location>
        <begin position="9"/>
        <end position="218"/>
    </location>
</feature>
<feature type="non-terminal residue" evidence="2">
    <location>
        <position position="1"/>
    </location>
</feature>
<dbReference type="Proteomes" id="UP000094236">
    <property type="component" value="Unassembled WGS sequence"/>
</dbReference>
<dbReference type="PANTHER" id="PTHR11538:SF26">
    <property type="entry name" value="FERREDOXIN-FOLD ANTICODON-BINDING DOMAIN-CONTAINING PROTEIN 1"/>
    <property type="match status" value="1"/>
</dbReference>
<accession>A0A1E4TUP7</accession>
<gene>
    <name evidence="2" type="ORF">PACTADRAFT_23834</name>
</gene>
<dbReference type="GO" id="GO:0005737">
    <property type="term" value="C:cytoplasm"/>
    <property type="evidence" value="ECO:0007669"/>
    <property type="project" value="TreeGrafter"/>
</dbReference>
<organism evidence="2 3">
    <name type="scientific">Pachysolen tannophilus NRRL Y-2460</name>
    <dbReference type="NCBI Taxonomy" id="669874"/>
    <lineage>
        <taxon>Eukaryota</taxon>
        <taxon>Fungi</taxon>
        <taxon>Dikarya</taxon>
        <taxon>Ascomycota</taxon>
        <taxon>Saccharomycotina</taxon>
        <taxon>Pichiomycetes</taxon>
        <taxon>Pachysolenaceae</taxon>
        <taxon>Pachysolen</taxon>
    </lineage>
</organism>